<evidence type="ECO:0000256" key="8">
    <source>
        <dbReference type="SAM" id="Phobius"/>
    </source>
</evidence>
<feature type="transmembrane region" description="Helical" evidence="8">
    <location>
        <begin position="183"/>
        <end position="202"/>
    </location>
</feature>
<dbReference type="InterPro" id="IPR044878">
    <property type="entry name" value="UbiA_sf"/>
</dbReference>
<dbReference type="GO" id="GO:0004659">
    <property type="term" value="F:prenyltransferase activity"/>
    <property type="evidence" value="ECO:0007669"/>
    <property type="project" value="InterPro"/>
</dbReference>
<keyword evidence="10" id="KW-1185">Reference proteome</keyword>
<feature type="transmembrane region" description="Helical" evidence="8">
    <location>
        <begin position="12"/>
        <end position="31"/>
    </location>
</feature>
<keyword evidence="3" id="KW-0474">Menaquinone biosynthesis</keyword>
<dbReference type="Gene3D" id="1.20.120.1780">
    <property type="entry name" value="UbiA prenyltransferase"/>
    <property type="match status" value="1"/>
</dbReference>
<feature type="transmembrane region" description="Helical" evidence="8">
    <location>
        <begin position="37"/>
        <end position="56"/>
    </location>
</feature>
<evidence type="ECO:0000256" key="1">
    <source>
        <dbReference type="ARBA" id="ARBA00004141"/>
    </source>
</evidence>
<dbReference type="CDD" id="cd13962">
    <property type="entry name" value="PT_UbiA_UBIAD1"/>
    <property type="match status" value="1"/>
</dbReference>
<proteinExistence type="predicted"/>
<accession>A0AA96LDQ7</accession>
<dbReference type="PIRSF" id="PIRSF005355">
    <property type="entry name" value="UBIAD1"/>
    <property type="match status" value="1"/>
</dbReference>
<dbReference type="GO" id="GO:0042371">
    <property type="term" value="P:vitamin K biosynthetic process"/>
    <property type="evidence" value="ECO:0007669"/>
    <property type="project" value="TreeGrafter"/>
</dbReference>
<feature type="transmembrane region" description="Helical" evidence="8">
    <location>
        <begin position="123"/>
        <end position="139"/>
    </location>
</feature>
<keyword evidence="5 8" id="KW-0812">Transmembrane</keyword>
<evidence type="ECO:0000256" key="7">
    <source>
        <dbReference type="ARBA" id="ARBA00023136"/>
    </source>
</evidence>
<dbReference type="InterPro" id="IPR000537">
    <property type="entry name" value="UbiA_prenyltransferase"/>
</dbReference>
<evidence type="ECO:0000256" key="3">
    <source>
        <dbReference type="ARBA" id="ARBA00022428"/>
    </source>
</evidence>
<dbReference type="AlphaFoldDB" id="A0AA96LDQ7"/>
<dbReference type="PANTHER" id="PTHR13929:SF0">
    <property type="entry name" value="UBIA PRENYLTRANSFERASE DOMAIN-CONTAINING PROTEIN 1"/>
    <property type="match status" value="1"/>
</dbReference>
<name>A0AA96LDQ7_9BACL</name>
<dbReference type="InterPro" id="IPR026046">
    <property type="entry name" value="UBIAD1"/>
</dbReference>
<comment type="subcellular location">
    <subcellularLocation>
        <location evidence="1">Membrane</location>
        <topology evidence="1">Multi-pass membrane protein</topology>
    </subcellularLocation>
</comment>
<keyword evidence="4" id="KW-0808">Transferase</keyword>
<gene>
    <name evidence="9" type="ORF">MJA45_26705</name>
</gene>
<dbReference type="PANTHER" id="PTHR13929">
    <property type="entry name" value="1,4-DIHYDROXY-2-NAPHTHOATE OCTAPRENYLTRANSFERASE"/>
    <property type="match status" value="1"/>
</dbReference>
<evidence type="ECO:0000256" key="2">
    <source>
        <dbReference type="ARBA" id="ARBA00004863"/>
    </source>
</evidence>
<dbReference type="EMBL" id="CP130318">
    <property type="protein sequence ID" value="WNQ11148.1"/>
    <property type="molecule type" value="Genomic_DNA"/>
</dbReference>
<sequence>MSKVASFLKVTRANVVFVMIVPVALAAVGALTWNHTFHPLLFLLTVVGAAAIHLFSNMINDLWDYRNEVDTTAQETEGSISTNSGFLTQGIWSEKRFAAVTWILFAVALVCGLILAYASGYMILVYGVLGALIAYYYVAPPIRFGYRGKGYSEVAILLAFGVLPVLGSYYVQTSQYDNRALLVSLPVGILTTLVLFNHHFLHWRADKAAGKNTLVVVFGENRALRFSAFMVILAYLSLILAIFYGALPVYALFALLTAFPLIRLYRSLQPTNPSEAYLPLMGASVNAAVSCGAVMILALLVQWWVERM</sequence>
<dbReference type="Gene3D" id="1.10.357.140">
    <property type="entry name" value="UbiA prenyltransferase"/>
    <property type="match status" value="1"/>
</dbReference>
<dbReference type="Proteomes" id="UP001305702">
    <property type="component" value="Chromosome"/>
</dbReference>
<dbReference type="KEGG" id="paun:MJA45_26705"/>
<evidence type="ECO:0000313" key="10">
    <source>
        <dbReference type="Proteomes" id="UP001305702"/>
    </source>
</evidence>
<comment type="pathway">
    <text evidence="2">Quinol/quinone metabolism; menaquinone biosynthesis.</text>
</comment>
<reference evidence="9 10" key="1">
    <citation type="submission" date="2022-02" db="EMBL/GenBank/DDBJ databases">
        <title>Paenibacillus sp. MBLB1776 Whole Genome Shotgun Sequencing.</title>
        <authorList>
            <person name="Hwang C.Y."/>
            <person name="Cho E.-S."/>
            <person name="Seo M.-J."/>
        </authorList>
    </citation>
    <scope>NUCLEOTIDE SEQUENCE [LARGE SCALE GENOMIC DNA]</scope>
    <source>
        <strain evidence="9 10">MBLB1776</strain>
    </source>
</reference>
<evidence type="ECO:0000256" key="5">
    <source>
        <dbReference type="ARBA" id="ARBA00022692"/>
    </source>
</evidence>
<dbReference type="GO" id="GO:0009234">
    <property type="term" value="P:menaquinone biosynthetic process"/>
    <property type="evidence" value="ECO:0007669"/>
    <property type="project" value="UniProtKB-KW"/>
</dbReference>
<dbReference type="GO" id="GO:0016020">
    <property type="term" value="C:membrane"/>
    <property type="evidence" value="ECO:0007669"/>
    <property type="project" value="UniProtKB-SubCell"/>
</dbReference>
<keyword evidence="6 8" id="KW-1133">Transmembrane helix</keyword>
<keyword evidence="7 8" id="KW-0472">Membrane</keyword>
<evidence type="ECO:0000256" key="6">
    <source>
        <dbReference type="ARBA" id="ARBA00022989"/>
    </source>
</evidence>
<feature type="transmembrane region" description="Helical" evidence="8">
    <location>
        <begin position="223"/>
        <end position="243"/>
    </location>
</feature>
<protein>
    <submittedName>
        <fullName evidence="9">Prenyltransferase</fullName>
    </submittedName>
</protein>
<evidence type="ECO:0000256" key="4">
    <source>
        <dbReference type="ARBA" id="ARBA00022679"/>
    </source>
</evidence>
<dbReference type="RefSeq" id="WP_315604924.1">
    <property type="nucleotide sequence ID" value="NZ_CP130318.1"/>
</dbReference>
<feature type="transmembrane region" description="Helical" evidence="8">
    <location>
        <begin position="277"/>
        <end position="305"/>
    </location>
</feature>
<feature type="transmembrane region" description="Helical" evidence="8">
    <location>
        <begin position="151"/>
        <end position="171"/>
    </location>
</feature>
<evidence type="ECO:0000313" key="9">
    <source>
        <dbReference type="EMBL" id="WNQ11148.1"/>
    </source>
</evidence>
<feature type="transmembrane region" description="Helical" evidence="8">
    <location>
        <begin position="97"/>
        <end position="117"/>
    </location>
</feature>
<dbReference type="Pfam" id="PF01040">
    <property type="entry name" value="UbiA"/>
    <property type="match status" value="1"/>
</dbReference>
<organism evidence="9 10">
    <name type="scientific">Paenibacillus aurantius</name>
    <dbReference type="NCBI Taxonomy" id="2918900"/>
    <lineage>
        <taxon>Bacteria</taxon>
        <taxon>Bacillati</taxon>
        <taxon>Bacillota</taxon>
        <taxon>Bacilli</taxon>
        <taxon>Bacillales</taxon>
        <taxon>Paenibacillaceae</taxon>
        <taxon>Paenibacillus</taxon>
    </lineage>
</organism>